<evidence type="ECO:0000256" key="7">
    <source>
        <dbReference type="ARBA" id="ARBA00023004"/>
    </source>
</evidence>
<evidence type="ECO:0000256" key="10">
    <source>
        <dbReference type="RuleBase" id="RU000461"/>
    </source>
</evidence>
<dbReference type="EMBL" id="LUEZ02000124">
    <property type="protein sequence ID" value="RDB16524.1"/>
    <property type="molecule type" value="Genomic_DNA"/>
</dbReference>
<dbReference type="STRING" id="39966.A0A369JAP6"/>
<keyword evidence="5 9" id="KW-0479">Metal-binding</keyword>
<dbReference type="CDD" id="cd11065">
    <property type="entry name" value="CYP64-like"/>
    <property type="match status" value="1"/>
</dbReference>
<dbReference type="GO" id="GO:0016705">
    <property type="term" value="F:oxidoreductase activity, acting on paired donors, with incorporation or reduction of molecular oxygen"/>
    <property type="evidence" value="ECO:0007669"/>
    <property type="project" value="InterPro"/>
</dbReference>
<keyword evidence="4 9" id="KW-0349">Heme</keyword>
<dbReference type="Pfam" id="PF00067">
    <property type="entry name" value="p450"/>
    <property type="match status" value="1"/>
</dbReference>
<evidence type="ECO:0000256" key="2">
    <source>
        <dbReference type="ARBA" id="ARBA00005179"/>
    </source>
</evidence>
<dbReference type="SUPFAM" id="SSF48264">
    <property type="entry name" value="Cytochrome P450"/>
    <property type="match status" value="1"/>
</dbReference>
<reference evidence="11" key="1">
    <citation type="submission" date="2018-04" db="EMBL/GenBank/DDBJ databases">
        <title>Whole genome sequencing of Hypsizygus marmoreus.</title>
        <authorList>
            <person name="Choi I.-G."/>
            <person name="Min B."/>
            <person name="Kim J.-G."/>
            <person name="Kim S."/>
            <person name="Oh Y.-L."/>
            <person name="Kong W.-S."/>
            <person name="Park H."/>
            <person name="Jeong J."/>
            <person name="Song E.-S."/>
        </authorList>
    </citation>
    <scope>NUCLEOTIDE SEQUENCE [LARGE SCALE GENOMIC DNA]</scope>
    <source>
        <strain evidence="11">51987-8</strain>
    </source>
</reference>
<protein>
    <submittedName>
        <fullName evidence="11">O-methylsterigmatocystin oxidoreductase</fullName>
    </submittedName>
</protein>
<keyword evidence="6 10" id="KW-0560">Oxidoreductase</keyword>
<keyword evidence="7 9" id="KW-0408">Iron</keyword>
<gene>
    <name evidence="11" type="primary">ordA_6</name>
    <name evidence="11" type="ORF">Hypma_002891</name>
</gene>
<sequence length="513" mass="57000">MLLYLCASLSILTLFTVKRIYALRTRLPLPPGPRGWPIIGNLFDMPQDVPWRTFSHWGREYGEISSVTVFGQPVIVLNSVKAATELIGNKGKLYADRPELLPPGNFIGWKCVLPILKIGETFRLYRKLWHQESGTHAAIQKYHAFEETAMRTFLRGLEQTPQDFLAHSKTHITTVALGTTYGYKVRGAEDEAISIVELAMKEFSAVTAPGFALVSLVPVLRYLPKWLPFGDYIKKRGISVAFLDAVATPPYDAATRQIEAGQTDDCFLASAYKPSLTREESHNIKWLTATMAASGFTTRLSAFHGFFLIMALNPEAQRMAQTEIDHVVGTDRLPNFKDRERLPYVNALCRELSRFHPVVPTGLPHLALEDDVYNGYSIPKGSLVIANIGNMLHDPETYSNPDIFNPSRFLSSEEHVGERDIYDFLFGFGRRSCPGKVVADTSLFILAAMALAVFDISKFVDANGVTVEPVMKPLNGSVSHLEPFKCSVKPRSVAALALIMSHADGGMDECRGN</sequence>
<dbReference type="PANTHER" id="PTHR46300">
    <property type="entry name" value="P450, PUTATIVE (EUROFUNG)-RELATED-RELATED"/>
    <property type="match status" value="1"/>
</dbReference>
<dbReference type="PANTHER" id="PTHR46300:SF7">
    <property type="entry name" value="P450, PUTATIVE (EUROFUNG)-RELATED"/>
    <property type="match status" value="1"/>
</dbReference>
<dbReference type="GO" id="GO:0005506">
    <property type="term" value="F:iron ion binding"/>
    <property type="evidence" value="ECO:0007669"/>
    <property type="project" value="InterPro"/>
</dbReference>
<comment type="cofactor">
    <cofactor evidence="1 9">
        <name>heme</name>
        <dbReference type="ChEBI" id="CHEBI:30413"/>
    </cofactor>
</comment>
<dbReference type="InterPro" id="IPR001128">
    <property type="entry name" value="Cyt_P450"/>
</dbReference>
<accession>A0A369JAP6</accession>
<organism evidence="11 12">
    <name type="scientific">Hypsizygus marmoreus</name>
    <name type="common">White beech mushroom</name>
    <name type="synonym">Agaricus marmoreus</name>
    <dbReference type="NCBI Taxonomy" id="39966"/>
    <lineage>
        <taxon>Eukaryota</taxon>
        <taxon>Fungi</taxon>
        <taxon>Dikarya</taxon>
        <taxon>Basidiomycota</taxon>
        <taxon>Agaricomycotina</taxon>
        <taxon>Agaricomycetes</taxon>
        <taxon>Agaricomycetidae</taxon>
        <taxon>Agaricales</taxon>
        <taxon>Tricholomatineae</taxon>
        <taxon>Lyophyllaceae</taxon>
        <taxon>Hypsizygus</taxon>
    </lineage>
</organism>
<dbReference type="PRINTS" id="PR00385">
    <property type="entry name" value="P450"/>
</dbReference>
<dbReference type="InParanoid" id="A0A369JAP6"/>
<name>A0A369JAP6_HYPMA</name>
<dbReference type="InterPro" id="IPR036396">
    <property type="entry name" value="Cyt_P450_sf"/>
</dbReference>
<keyword evidence="12" id="KW-1185">Reference proteome</keyword>
<evidence type="ECO:0000256" key="4">
    <source>
        <dbReference type="ARBA" id="ARBA00022617"/>
    </source>
</evidence>
<comment type="pathway">
    <text evidence="2">Secondary metabolite biosynthesis.</text>
</comment>
<dbReference type="AlphaFoldDB" id="A0A369JAP6"/>
<evidence type="ECO:0000256" key="3">
    <source>
        <dbReference type="ARBA" id="ARBA00010617"/>
    </source>
</evidence>
<dbReference type="Gene3D" id="1.10.630.10">
    <property type="entry name" value="Cytochrome P450"/>
    <property type="match status" value="1"/>
</dbReference>
<dbReference type="PROSITE" id="PS00086">
    <property type="entry name" value="CYTOCHROME_P450"/>
    <property type="match status" value="1"/>
</dbReference>
<comment type="similarity">
    <text evidence="3 10">Belongs to the cytochrome P450 family.</text>
</comment>
<dbReference type="GO" id="GO:0020037">
    <property type="term" value="F:heme binding"/>
    <property type="evidence" value="ECO:0007669"/>
    <property type="project" value="InterPro"/>
</dbReference>
<dbReference type="GO" id="GO:0004497">
    <property type="term" value="F:monooxygenase activity"/>
    <property type="evidence" value="ECO:0007669"/>
    <property type="project" value="UniProtKB-KW"/>
</dbReference>
<evidence type="ECO:0000256" key="5">
    <source>
        <dbReference type="ARBA" id="ARBA00022723"/>
    </source>
</evidence>
<evidence type="ECO:0000256" key="8">
    <source>
        <dbReference type="ARBA" id="ARBA00023033"/>
    </source>
</evidence>
<evidence type="ECO:0000313" key="11">
    <source>
        <dbReference type="EMBL" id="RDB16524.1"/>
    </source>
</evidence>
<evidence type="ECO:0000313" key="12">
    <source>
        <dbReference type="Proteomes" id="UP000076154"/>
    </source>
</evidence>
<dbReference type="InterPro" id="IPR017972">
    <property type="entry name" value="Cyt_P450_CS"/>
</dbReference>
<dbReference type="OrthoDB" id="2789670at2759"/>
<evidence type="ECO:0000256" key="9">
    <source>
        <dbReference type="PIRSR" id="PIRSR602401-1"/>
    </source>
</evidence>
<proteinExistence type="inferred from homology"/>
<dbReference type="Proteomes" id="UP000076154">
    <property type="component" value="Unassembled WGS sequence"/>
</dbReference>
<dbReference type="InterPro" id="IPR050364">
    <property type="entry name" value="Cytochrome_P450_fung"/>
</dbReference>
<keyword evidence="8 10" id="KW-0503">Monooxygenase</keyword>
<comment type="caution">
    <text evidence="11">The sequence shown here is derived from an EMBL/GenBank/DDBJ whole genome shotgun (WGS) entry which is preliminary data.</text>
</comment>
<feature type="binding site" description="axial binding residue" evidence="9">
    <location>
        <position position="433"/>
    </location>
    <ligand>
        <name>heme</name>
        <dbReference type="ChEBI" id="CHEBI:30413"/>
    </ligand>
    <ligandPart>
        <name>Fe</name>
        <dbReference type="ChEBI" id="CHEBI:18248"/>
    </ligandPart>
</feature>
<dbReference type="PRINTS" id="PR00463">
    <property type="entry name" value="EP450I"/>
</dbReference>
<dbReference type="InterPro" id="IPR002401">
    <property type="entry name" value="Cyt_P450_E_grp-I"/>
</dbReference>
<evidence type="ECO:0000256" key="1">
    <source>
        <dbReference type="ARBA" id="ARBA00001971"/>
    </source>
</evidence>
<evidence type="ECO:0000256" key="6">
    <source>
        <dbReference type="ARBA" id="ARBA00023002"/>
    </source>
</evidence>